<reference evidence="5 6" key="1">
    <citation type="journal article" date="2013" name="BMC Genomics">
        <title>The genome and transcriptome of the pine saprophyte Ophiostoma piceae, and a comparison with the bark beetle-associated pine pathogen Grosmannia clavigera.</title>
        <authorList>
            <person name="Haridas S."/>
            <person name="Wang Y."/>
            <person name="Lim L."/>
            <person name="Massoumi Alamouti S."/>
            <person name="Jackman S."/>
            <person name="Docking R."/>
            <person name="Robertson G."/>
            <person name="Birol I."/>
            <person name="Bohlmann J."/>
            <person name="Breuil C."/>
        </authorList>
    </citation>
    <scope>NUCLEOTIDE SEQUENCE [LARGE SCALE GENOMIC DNA]</scope>
    <source>
        <strain evidence="5 6">UAMH 11346</strain>
    </source>
</reference>
<keyword evidence="6" id="KW-1185">Reference proteome</keyword>
<keyword evidence="3" id="KW-0472">Membrane</keyword>
<dbReference type="HOGENOM" id="CLU_006533_2_4_1"/>
<dbReference type="AlphaFoldDB" id="S3BTQ9"/>
<protein>
    <submittedName>
        <fullName evidence="5">Abc1 domain protein</fullName>
    </submittedName>
</protein>
<keyword evidence="3" id="KW-1133">Transmembrane helix</keyword>
<evidence type="ECO:0000313" key="5">
    <source>
        <dbReference type="EMBL" id="EPE04639.1"/>
    </source>
</evidence>
<dbReference type="CDD" id="cd13969">
    <property type="entry name" value="ADCK1-like"/>
    <property type="match status" value="1"/>
</dbReference>
<evidence type="ECO:0000256" key="2">
    <source>
        <dbReference type="SAM" id="MobiDB-lite"/>
    </source>
</evidence>
<dbReference type="InterPro" id="IPR051130">
    <property type="entry name" value="Mito_struct-func_regulator"/>
</dbReference>
<dbReference type="InterPro" id="IPR011009">
    <property type="entry name" value="Kinase-like_dom_sf"/>
</dbReference>
<sequence>MMYRSVSASMATRAADMALRLPSRRMLSTVHTAALRTTLRPSTSTSSATPTSFLLPRLRIQHRFQSSGRFQPLRPPSPAELGGPRKARDYTRVRRWGRRLLVFSVIGGVVYLVDYQVYASGMGRSLRTFGTGLLVALDYKLNFRAKPLPIIGTPGDVSDVHLRNAERLSDLLRQNGGLYLKIGQAIAMQSAVLPPEFARMFARMFDDAPQDTWAAVDKVIRDDFGGRSAEEVFGVSFTGAPDKGVMERKARASASVAQVHWARLPDGREVAVKIQKPEIAKQIGWDLWAFKVVARVYSYWFELPLYSMVPFVSERLMLETDFENEAENSETMRKLVAGEPSLRDRVYVPVVYPELSSKRVLTTEWIEGVRLWDQDAIQNTWRGGYGVSSPGVHGAQLPSPDMDALRASVRSAASSSSMLGMRPGDKDPRNDLILKPERNAWRGPRGKGGLGLSTADVMTTMIDLFSAQMFKFGVVHCDPHPGNMFVRRKKSGAAELVLIDHGLYVYLTPKFRHEYSVFWKSMLTLDHAQVAAMCKEWGIQAPELFASSTMLRPYEGGDDKLRRGVLEDIDKNNGKTASERHYAMQARMKQSMKDVLADEERWPKEFIFLGRTMRIVQANNQRMGSPVNRVKQMGRWASASLYEDRALPWRERAVSAWRHIVFSTVLAMSDIVFYFFRLRQLFGARAGLEDQIEAHMKDVAKEYGVELQHEVFSG</sequence>
<gene>
    <name evidence="5" type="ORF">F503_06188</name>
</gene>
<organism evidence="5 6">
    <name type="scientific">Ophiostoma piceae (strain UAMH 11346)</name>
    <name type="common">Sap stain fungus</name>
    <dbReference type="NCBI Taxonomy" id="1262450"/>
    <lineage>
        <taxon>Eukaryota</taxon>
        <taxon>Fungi</taxon>
        <taxon>Dikarya</taxon>
        <taxon>Ascomycota</taxon>
        <taxon>Pezizomycotina</taxon>
        <taxon>Sordariomycetes</taxon>
        <taxon>Sordariomycetidae</taxon>
        <taxon>Ophiostomatales</taxon>
        <taxon>Ophiostomataceae</taxon>
        <taxon>Ophiostoma</taxon>
    </lineage>
</organism>
<dbReference type="InterPro" id="IPR004147">
    <property type="entry name" value="ABC1_dom"/>
</dbReference>
<evidence type="ECO:0000313" key="6">
    <source>
        <dbReference type="Proteomes" id="UP000016923"/>
    </source>
</evidence>
<evidence type="ECO:0000256" key="1">
    <source>
        <dbReference type="ARBA" id="ARBA00009670"/>
    </source>
</evidence>
<feature type="region of interest" description="Disordered" evidence="2">
    <location>
        <begin position="66"/>
        <end position="86"/>
    </location>
</feature>
<dbReference type="VEuPathDB" id="FungiDB:F503_06188"/>
<accession>S3BTQ9</accession>
<comment type="similarity">
    <text evidence="1">Belongs to the protein kinase superfamily. ADCK protein kinase family.</text>
</comment>
<dbReference type="EMBL" id="KE148159">
    <property type="protein sequence ID" value="EPE04639.1"/>
    <property type="molecule type" value="Genomic_DNA"/>
</dbReference>
<dbReference type="PANTHER" id="PTHR43173">
    <property type="entry name" value="ABC1 FAMILY PROTEIN"/>
    <property type="match status" value="1"/>
</dbReference>
<dbReference type="Proteomes" id="UP000016923">
    <property type="component" value="Unassembled WGS sequence"/>
</dbReference>
<name>S3BTQ9_OPHP1</name>
<evidence type="ECO:0000256" key="3">
    <source>
        <dbReference type="SAM" id="Phobius"/>
    </source>
</evidence>
<evidence type="ECO:0000259" key="4">
    <source>
        <dbReference type="Pfam" id="PF03109"/>
    </source>
</evidence>
<dbReference type="Pfam" id="PF03109">
    <property type="entry name" value="ABC1"/>
    <property type="match status" value="2"/>
</dbReference>
<feature type="domain" description="ABC1 atypical kinase-like" evidence="4">
    <location>
        <begin position="452"/>
        <end position="533"/>
    </location>
</feature>
<keyword evidence="3" id="KW-0812">Transmembrane</keyword>
<dbReference type="SUPFAM" id="SSF56112">
    <property type="entry name" value="Protein kinase-like (PK-like)"/>
    <property type="match status" value="1"/>
</dbReference>
<dbReference type="OrthoDB" id="427480at2759"/>
<dbReference type="eggNOG" id="KOG1235">
    <property type="taxonomic scope" value="Eukaryota"/>
</dbReference>
<dbReference type="InterPro" id="IPR045307">
    <property type="entry name" value="ADCK1_dom"/>
</dbReference>
<proteinExistence type="inferred from homology"/>
<feature type="domain" description="ABC1 atypical kinase-like" evidence="4">
    <location>
        <begin position="204"/>
        <end position="379"/>
    </location>
</feature>
<dbReference type="PANTHER" id="PTHR43173:SF37">
    <property type="entry name" value="ABC1 FAMILY PROTEIN C10F6.14C"/>
    <property type="match status" value="1"/>
</dbReference>
<feature type="transmembrane region" description="Helical" evidence="3">
    <location>
        <begin position="100"/>
        <end position="118"/>
    </location>
</feature>
<dbReference type="OMA" id="DVMTTMV"/>
<dbReference type="STRING" id="1262450.S3BTQ9"/>